<dbReference type="InterPro" id="IPR032831">
    <property type="entry name" value="LptM_cons"/>
</dbReference>
<proteinExistence type="predicted"/>
<sequence>MHAFTTKGPLLTIAAVILLCSLLSACGQKGPLTLPQQAPEVAEPQQNTPIPTQQTDEQRGPL</sequence>
<dbReference type="NCBIfam" id="NF047847">
    <property type="entry name" value="SS_mature_LptM"/>
    <property type="match status" value="1"/>
</dbReference>
<evidence type="ECO:0000256" key="6">
    <source>
        <dbReference type="ARBA" id="ARBA00023288"/>
    </source>
</evidence>
<evidence type="ECO:0000256" key="5">
    <source>
        <dbReference type="ARBA" id="ARBA00023237"/>
    </source>
</evidence>
<feature type="region of interest" description="Disordered" evidence="7">
    <location>
        <begin position="33"/>
        <end position="62"/>
    </location>
</feature>
<organism evidence="8 9">
    <name type="scientific">Rheinheimera baltica</name>
    <dbReference type="NCBI Taxonomy" id="67576"/>
    <lineage>
        <taxon>Bacteria</taxon>
        <taxon>Pseudomonadati</taxon>
        <taxon>Pseudomonadota</taxon>
        <taxon>Gammaproteobacteria</taxon>
        <taxon>Chromatiales</taxon>
        <taxon>Chromatiaceae</taxon>
        <taxon>Rheinheimera</taxon>
    </lineage>
</organism>
<dbReference type="RefSeq" id="WP_305976772.1">
    <property type="nucleotide sequence ID" value="NZ_JAPJDZ010000049.1"/>
</dbReference>
<protein>
    <submittedName>
        <fullName evidence="8">Lipoprotein</fullName>
    </submittedName>
</protein>
<comment type="subcellular location">
    <subcellularLocation>
        <location evidence="1">Cell outer membrane</location>
        <topology evidence="1">Lipid-anchor</topology>
    </subcellularLocation>
</comment>
<dbReference type="Pfam" id="PF13627">
    <property type="entry name" value="LptM_cons"/>
    <property type="match status" value="1"/>
</dbReference>
<keyword evidence="6 8" id="KW-0449">Lipoprotein</keyword>
<keyword evidence="3" id="KW-0472">Membrane</keyword>
<dbReference type="EMBL" id="JAPJDZ010000049">
    <property type="protein sequence ID" value="MDP5137434.1"/>
    <property type="molecule type" value="Genomic_DNA"/>
</dbReference>
<reference evidence="8 9" key="1">
    <citation type="submission" date="2022-11" db="EMBL/GenBank/DDBJ databases">
        <title>Viruses from the air-sea interface of a natural surface slick.</title>
        <authorList>
            <person name="Rahlff J."/>
            <person name="Holmfeldt K."/>
        </authorList>
    </citation>
    <scope>NUCLEOTIDE SEQUENCE [LARGE SCALE GENOMIC DNA]</scope>
    <source>
        <strain evidence="8 9">SMS4</strain>
    </source>
</reference>
<evidence type="ECO:0000313" key="9">
    <source>
        <dbReference type="Proteomes" id="UP001231109"/>
    </source>
</evidence>
<keyword evidence="4" id="KW-0564">Palmitate</keyword>
<evidence type="ECO:0000256" key="2">
    <source>
        <dbReference type="ARBA" id="ARBA00022729"/>
    </source>
</evidence>
<dbReference type="PROSITE" id="PS51257">
    <property type="entry name" value="PROKAR_LIPOPROTEIN"/>
    <property type="match status" value="1"/>
</dbReference>
<gene>
    <name evidence="8" type="ORF">ORJ04_15875</name>
</gene>
<accession>A0ABT9I223</accession>
<evidence type="ECO:0000256" key="3">
    <source>
        <dbReference type="ARBA" id="ARBA00023136"/>
    </source>
</evidence>
<evidence type="ECO:0000256" key="7">
    <source>
        <dbReference type="SAM" id="MobiDB-lite"/>
    </source>
</evidence>
<keyword evidence="5" id="KW-0998">Cell outer membrane</keyword>
<name>A0ABT9I223_9GAMM</name>
<evidence type="ECO:0000256" key="1">
    <source>
        <dbReference type="ARBA" id="ARBA00004459"/>
    </source>
</evidence>
<keyword evidence="9" id="KW-1185">Reference proteome</keyword>
<evidence type="ECO:0000313" key="8">
    <source>
        <dbReference type="EMBL" id="MDP5137434.1"/>
    </source>
</evidence>
<feature type="compositionally biased region" description="Low complexity" evidence="7">
    <location>
        <begin position="35"/>
        <end position="55"/>
    </location>
</feature>
<dbReference type="Proteomes" id="UP001231109">
    <property type="component" value="Unassembled WGS sequence"/>
</dbReference>
<evidence type="ECO:0000256" key="4">
    <source>
        <dbReference type="ARBA" id="ARBA00023139"/>
    </source>
</evidence>
<comment type="caution">
    <text evidence="8">The sequence shown here is derived from an EMBL/GenBank/DDBJ whole genome shotgun (WGS) entry which is preliminary data.</text>
</comment>
<keyword evidence="2" id="KW-0732">Signal</keyword>